<evidence type="ECO:0000256" key="3">
    <source>
        <dbReference type="ARBA" id="ARBA00023015"/>
    </source>
</evidence>
<proteinExistence type="predicted"/>
<dbReference type="GO" id="GO:0005634">
    <property type="term" value="C:nucleus"/>
    <property type="evidence" value="ECO:0007669"/>
    <property type="project" value="UniProtKB-SubCell"/>
</dbReference>
<accession>A0A8B8ZHC2</accession>
<evidence type="ECO:0000256" key="1">
    <source>
        <dbReference type="ARBA" id="ARBA00004123"/>
    </source>
</evidence>
<dbReference type="Pfam" id="PF00170">
    <property type="entry name" value="bZIP_1"/>
    <property type="match status" value="1"/>
</dbReference>
<dbReference type="PANTHER" id="PTHR22952">
    <property type="entry name" value="CAMP-RESPONSE ELEMENT BINDING PROTEIN-RELATED"/>
    <property type="match status" value="1"/>
</dbReference>
<comment type="subcellular location">
    <subcellularLocation>
        <location evidence="1">Nucleus</location>
    </subcellularLocation>
</comment>
<dbReference type="RefSeq" id="XP_038973561.1">
    <property type="nucleotide sequence ID" value="XM_039117633.1"/>
</dbReference>
<dbReference type="InterPro" id="IPR043452">
    <property type="entry name" value="BZIP46-like"/>
</dbReference>
<keyword evidence="9" id="KW-1185">Reference proteome</keyword>
<dbReference type="GO" id="GO:0003700">
    <property type="term" value="F:DNA-binding transcription factor activity"/>
    <property type="evidence" value="ECO:0007669"/>
    <property type="project" value="InterPro"/>
</dbReference>
<keyword evidence="5" id="KW-0804">Transcription</keyword>
<keyword evidence="3" id="KW-0805">Transcription regulation</keyword>
<evidence type="ECO:0000256" key="7">
    <source>
        <dbReference type="SAM" id="MobiDB-lite"/>
    </source>
</evidence>
<dbReference type="GeneID" id="120105295"/>
<dbReference type="GO" id="GO:0003677">
    <property type="term" value="F:DNA binding"/>
    <property type="evidence" value="ECO:0007669"/>
    <property type="project" value="UniProtKB-KW"/>
</dbReference>
<feature type="region of interest" description="Disordered" evidence="7">
    <location>
        <begin position="163"/>
        <end position="182"/>
    </location>
</feature>
<dbReference type="KEGG" id="pda:120105295"/>
<dbReference type="SMART" id="SM00338">
    <property type="entry name" value="BRLZ"/>
    <property type="match status" value="1"/>
</dbReference>
<dbReference type="InterPro" id="IPR046347">
    <property type="entry name" value="bZIP_sf"/>
</dbReference>
<dbReference type="GO" id="GO:0009738">
    <property type="term" value="P:abscisic acid-activated signaling pathway"/>
    <property type="evidence" value="ECO:0007669"/>
    <property type="project" value="UniProtKB-KW"/>
</dbReference>
<dbReference type="Gene3D" id="1.20.5.170">
    <property type="match status" value="1"/>
</dbReference>
<protein>
    <submittedName>
        <fullName evidence="10">BZIP transcription factor 27-like</fullName>
    </submittedName>
</protein>
<dbReference type="GO" id="GO:0045893">
    <property type="term" value="P:positive regulation of DNA-templated transcription"/>
    <property type="evidence" value="ECO:0007669"/>
    <property type="project" value="InterPro"/>
</dbReference>
<feature type="domain" description="BZIP" evidence="8">
    <location>
        <begin position="114"/>
        <end position="176"/>
    </location>
</feature>
<evidence type="ECO:0000259" key="8">
    <source>
        <dbReference type="SMART" id="SM00338"/>
    </source>
</evidence>
<evidence type="ECO:0000256" key="5">
    <source>
        <dbReference type="ARBA" id="ARBA00023163"/>
    </source>
</evidence>
<dbReference type="OrthoDB" id="644067at2759"/>
<organism evidence="9 10">
    <name type="scientific">Phoenix dactylifera</name>
    <name type="common">Date palm</name>
    <dbReference type="NCBI Taxonomy" id="42345"/>
    <lineage>
        <taxon>Eukaryota</taxon>
        <taxon>Viridiplantae</taxon>
        <taxon>Streptophyta</taxon>
        <taxon>Embryophyta</taxon>
        <taxon>Tracheophyta</taxon>
        <taxon>Spermatophyta</taxon>
        <taxon>Magnoliopsida</taxon>
        <taxon>Liliopsida</taxon>
        <taxon>Arecaceae</taxon>
        <taxon>Coryphoideae</taxon>
        <taxon>Phoeniceae</taxon>
        <taxon>Phoenix</taxon>
    </lineage>
</organism>
<dbReference type="SUPFAM" id="SSF57959">
    <property type="entry name" value="Leucine zipper domain"/>
    <property type="match status" value="1"/>
</dbReference>
<dbReference type="PANTHER" id="PTHR22952:SF433">
    <property type="entry name" value="PROTEIN FD"/>
    <property type="match status" value="1"/>
</dbReference>
<keyword evidence="2" id="KW-0938">Abscisic acid signaling pathway</keyword>
<evidence type="ECO:0000256" key="4">
    <source>
        <dbReference type="ARBA" id="ARBA00023125"/>
    </source>
</evidence>
<gene>
    <name evidence="10" type="primary">LOC120105295</name>
</gene>
<evidence type="ECO:0000313" key="10">
    <source>
        <dbReference type="RefSeq" id="XP_038973561.1"/>
    </source>
</evidence>
<dbReference type="AlphaFoldDB" id="A0A8B8ZHC2"/>
<keyword evidence="6" id="KW-0539">Nucleus</keyword>
<sequence length="182" mass="20101">MEEVWKDISLSTIHEGTEANRTTTTSFEGIIVQDLLAKTFKEPSLASAPFGDLCPPPFSGLSLNSGHLVGYPHPNNPDSNSGASPAGFFAYCSKKRASEQQMEAGFGNGNGNGNGADRRKKRMIKNRESAARRWKWAYTQELKQAAAHLLDENRRLKYELSLAMETPPPTKRTLQRTSTAPF</sequence>
<evidence type="ECO:0000256" key="2">
    <source>
        <dbReference type="ARBA" id="ARBA00022682"/>
    </source>
</evidence>
<keyword evidence="4" id="KW-0238">DNA-binding</keyword>
<name>A0A8B8ZHC2_PHODC</name>
<evidence type="ECO:0000313" key="9">
    <source>
        <dbReference type="Proteomes" id="UP000228380"/>
    </source>
</evidence>
<evidence type="ECO:0000256" key="6">
    <source>
        <dbReference type="ARBA" id="ARBA00023242"/>
    </source>
</evidence>
<dbReference type="Proteomes" id="UP000228380">
    <property type="component" value="Unplaced"/>
</dbReference>
<dbReference type="InterPro" id="IPR004827">
    <property type="entry name" value="bZIP"/>
</dbReference>
<reference evidence="10" key="1">
    <citation type="submission" date="2025-08" db="UniProtKB">
        <authorList>
            <consortium name="RefSeq"/>
        </authorList>
    </citation>
    <scope>IDENTIFICATION</scope>
    <source>
        <tissue evidence="10">Young leaves</tissue>
    </source>
</reference>